<keyword evidence="1" id="KW-0862">Zinc</keyword>
<reference evidence="4" key="3">
    <citation type="submission" date="2016-06" db="UniProtKB">
        <authorList>
            <consortium name="WormBaseParasite"/>
        </authorList>
    </citation>
    <scope>IDENTIFICATION</scope>
</reference>
<dbReference type="GO" id="GO:0008270">
    <property type="term" value="F:zinc ion binding"/>
    <property type="evidence" value="ECO:0007669"/>
    <property type="project" value="UniProtKB-KW"/>
</dbReference>
<dbReference type="OrthoDB" id="7608935at2759"/>
<protein>
    <submittedName>
        <fullName evidence="4">CCHC-type domain-containing protein</fullName>
    </submittedName>
</protein>
<accession>A0A183CMF5</accession>
<dbReference type="InterPro" id="IPR036875">
    <property type="entry name" value="Znf_CCHC_sf"/>
</dbReference>
<evidence type="ECO:0000313" key="3">
    <source>
        <dbReference type="Proteomes" id="UP000050741"/>
    </source>
</evidence>
<dbReference type="WBParaSite" id="GPLIN_001406100">
    <property type="protein sequence ID" value="GPLIN_001406100"/>
    <property type="gene ID" value="GPLIN_001406100"/>
</dbReference>
<reference evidence="3" key="2">
    <citation type="submission" date="2014-05" db="EMBL/GenBank/DDBJ databases">
        <title>The genome and life-stage specific transcriptomes of Globodera pallida elucidate key aspects of plant parasitism by a cyst nematode.</title>
        <authorList>
            <person name="Cotton J.A."/>
            <person name="Lilley C.J."/>
            <person name="Jones L.M."/>
            <person name="Kikuchi T."/>
            <person name="Reid A.J."/>
            <person name="Thorpe P."/>
            <person name="Tsai I.J."/>
            <person name="Beasley H."/>
            <person name="Blok V."/>
            <person name="Cock P.J.A."/>
            <person name="Van den Akker S.E."/>
            <person name="Holroyd N."/>
            <person name="Hunt M."/>
            <person name="Mantelin S."/>
            <person name="Naghra H."/>
            <person name="Pain A."/>
            <person name="Palomares-Rius J.E."/>
            <person name="Zarowiecki M."/>
            <person name="Berriman M."/>
            <person name="Jones J.T."/>
            <person name="Urwin P.E."/>
        </authorList>
    </citation>
    <scope>NUCLEOTIDE SEQUENCE [LARGE SCALE GENOMIC DNA]</scope>
    <source>
        <strain evidence="3">Lindley</strain>
    </source>
</reference>
<dbReference type="SUPFAM" id="SSF57756">
    <property type="entry name" value="Retrovirus zinc finger-like domains"/>
    <property type="match status" value="1"/>
</dbReference>
<dbReference type="GO" id="GO:0003676">
    <property type="term" value="F:nucleic acid binding"/>
    <property type="evidence" value="ECO:0007669"/>
    <property type="project" value="InterPro"/>
</dbReference>
<dbReference type="InterPro" id="IPR001878">
    <property type="entry name" value="Znf_CCHC"/>
</dbReference>
<evidence type="ECO:0000259" key="2">
    <source>
        <dbReference type="PROSITE" id="PS50158"/>
    </source>
</evidence>
<name>A0A183CMF5_GLOPA</name>
<keyword evidence="3" id="KW-1185">Reference proteome</keyword>
<evidence type="ECO:0000256" key="1">
    <source>
        <dbReference type="PROSITE-ProRule" id="PRU00047"/>
    </source>
</evidence>
<reference evidence="3" key="1">
    <citation type="submission" date="2013-12" db="EMBL/GenBank/DDBJ databases">
        <authorList>
            <person name="Aslett M."/>
        </authorList>
    </citation>
    <scope>NUCLEOTIDE SEQUENCE [LARGE SCALE GENOMIC DNA]</scope>
    <source>
        <strain evidence="3">Lindley</strain>
    </source>
</reference>
<dbReference type="AlphaFoldDB" id="A0A183CMF5"/>
<sequence length="156" mass="17858">MYTCDICGLHGHLHKECPVNKRKTCIVCKTKGHLPADCLVLASWVALKGGHNLMPIPRIAEDPLWCKACIKWGHTTNKCPDDFAATAWKRFCQFNKDRQRIFSNEAPWIVLFKDINGSCDGVVERGNYIKKGAVYKSPPYNWQYTPGWLKVQQHLQ</sequence>
<dbReference type="Proteomes" id="UP000050741">
    <property type="component" value="Unassembled WGS sequence"/>
</dbReference>
<proteinExistence type="predicted"/>
<dbReference type="Gene3D" id="4.10.60.10">
    <property type="entry name" value="Zinc finger, CCHC-type"/>
    <property type="match status" value="1"/>
</dbReference>
<feature type="domain" description="CCHC-type" evidence="2">
    <location>
        <begin position="4"/>
        <end position="18"/>
    </location>
</feature>
<dbReference type="PROSITE" id="PS50158">
    <property type="entry name" value="ZF_CCHC"/>
    <property type="match status" value="1"/>
</dbReference>
<dbReference type="SMART" id="SM00343">
    <property type="entry name" value="ZnF_C2HC"/>
    <property type="match status" value="2"/>
</dbReference>
<keyword evidence="1" id="KW-0479">Metal-binding</keyword>
<keyword evidence="1" id="KW-0863">Zinc-finger</keyword>
<dbReference type="GO" id="GO:0019899">
    <property type="term" value="F:enzyme binding"/>
    <property type="evidence" value="ECO:0007669"/>
    <property type="project" value="UniProtKB-ARBA"/>
</dbReference>
<organism evidence="3 4">
    <name type="scientific">Globodera pallida</name>
    <name type="common">Potato cyst nematode worm</name>
    <name type="synonym">Heterodera pallida</name>
    <dbReference type="NCBI Taxonomy" id="36090"/>
    <lineage>
        <taxon>Eukaryota</taxon>
        <taxon>Metazoa</taxon>
        <taxon>Ecdysozoa</taxon>
        <taxon>Nematoda</taxon>
        <taxon>Chromadorea</taxon>
        <taxon>Rhabditida</taxon>
        <taxon>Tylenchina</taxon>
        <taxon>Tylenchomorpha</taxon>
        <taxon>Tylenchoidea</taxon>
        <taxon>Heteroderidae</taxon>
        <taxon>Heteroderinae</taxon>
        <taxon>Globodera</taxon>
    </lineage>
</organism>
<evidence type="ECO:0000313" key="4">
    <source>
        <dbReference type="WBParaSite" id="GPLIN_001406100"/>
    </source>
</evidence>